<protein>
    <submittedName>
        <fullName evidence="12">NADH dehydrogenase (Ubiquinone) Fe-S protein</fullName>
    </submittedName>
</protein>
<dbReference type="AlphaFoldDB" id="A0A0P6DGR0"/>
<keyword evidence="10" id="KW-0472">Membrane</keyword>
<keyword evidence="8" id="KW-0249">Electron transport</keyword>
<evidence type="ECO:0000256" key="2">
    <source>
        <dbReference type="ARBA" id="ARBA00004569"/>
    </source>
</evidence>
<dbReference type="PANTHER" id="PTHR21268">
    <property type="entry name" value="NADH DEHYDROGENASE [UBIQUINONE] IRON-SULFUR PROTEIN 5"/>
    <property type="match status" value="1"/>
</dbReference>
<keyword evidence="7" id="KW-0999">Mitochondrion inner membrane</keyword>
<dbReference type="OrthoDB" id="9992197at2759"/>
<comment type="similarity">
    <text evidence="4">Belongs to the complex I NDUFS5 subunit family.</text>
</comment>
<dbReference type="PANTHER" id="PTHR21268:SF2">
    <property type="entry name" value="NADH DEHYDROGENASE [UBIQUINONE] IRON-SULFUR PROTEIN 5"/>
    <property type="match status" value="1"/>
</dbReference>
<keyword evidence="6" id="KW-0679">Respiratory chain</keyword>
<dbReference type="GO" id="GO:0005743">
    <property type="term" value="C:mitochondrial inner membrane"/>
    <property type="evidence" value="ECO:0007669"/>
    <property type="project" value="UniProtKB-SubCell"/>
</dbReference>
<evidence type="ECO:0000256" key="4">
    <source>
        <dbReference type="ARBA" id="ARBA00007372"/>
    </source>
</evidence>
<evidence type="ECO:0000313" key="12">
    <source>
        <dbReference type="EMBL" id="JAN16218.1"/>
    </source>
</evidence>
<reference evidence="12" key="1">
    <citation type="submission" date="2015-10" db="EMBL/GenBank/DDBJ databases">
        <title>EvidentialGene: Evidence-directed Construction of Complete mRNA Transcriptomes without Genomes.</title>
        <authorList>
            <person name="Gilbert D.G."/>
        </authorList>
    </citation>
    <scope>NUCLEOTIDE SEQUENCE</scope>
</reference>
<organism evidence="12">
    <name type="scientific">Daphnia magna</name>
    <dbReference type="NCBI Taxonomy" id="35525"/>
    <lineage>
        <taxon>Eukaryota</taxon>
        <taxon>Metazoa</taxon>
        <taxon>Ecdysozoa</taxon>
        <taxon>Arthropoda</taxon>
        <taxon>Crustacea</taxon>
        <taxon>Branchiopoda</taxon>
        <taxon>Diplostraca</taxon>
        <taxon>Cladocera</taxon>
        <taxon>Anomopoda</taxon>
        <taxon>Daphniidae</taxon>
        <taxon>Daphnia</taxon>
    </lineage>
</organism>
<evidence type="ECO:0000256" key="1">
    <source>
        <dbReference type="ARBA" id="ARBA00003195"/>
    </source>
</evidence>
<keyword evidence="9" id="KW-0496">Mitochondrion</keyword>
<evidence type="ECO:0000256" key="8">
    <source>
        <dbReference type="ARBA" id="ARBA00022982"/>
    </source>
</evidence>
<dbReference type="GO" id="GO:0005758">
    <property type="term" value="C:mitochondrial intermembrane space"/>
    <property type="evidence" value="ECO:0007669"/>
    <property type="project" value="UniProtKB-SubCell"/>
</dbReference>
<evidence type="ECO:0000256" key="11">
    <source>
        <dbReference type="ARBA" id="ARBA00023157"/>
    </source>
</evidence>
<evidence type="ECO:0000256" key="7">
    <source>
        <dbReference type="ARBA" id="ARBA00022792"/>
    </source>
</evidence>
<dbReference type="EMBL" id="GDIQ01078519">
    <property type="protein sequence ID" value="JAN16218.1"/>
    <property type="molecule type" value="Transcribed_RNA"/>
</dbReference>
<evidence type="ECO:0000256" key="9">
    <source>
        <dbReference type="ARBA" id="ARBA00023128"/>
    </source>
</evidence>
<evidence type="ECO:0000256" key="6">
    <source>
        <dbReference type="ARBA" id="ARBA00022660"/>
    </source>
</evidence>
<proteinExistence type="inferred from homology"/>
<evidence type="ECO:0000256" key="5">
    <source>
        <dbReference type="ARBA" id="ARBA00022448"/>
    </source>
</evidence>
<sequence length="102" mass="11799">MANLTEPILRTRFTDISAALFTLQNSECKDFELRYVHCLEAYGKSLGESKCKDLKEDMRECVFKIKQLSRVYAISNERSRQLKSGELKPEETYGPIPKPDSY</sequence>
<keyword evidence="5" id="KW-0813">Transport</keyword>
<dbReference type="Pfam" id="PF10200">
    <property type="entry name" value="Ndufs5"/>
    <property type="match status" value="1"/>
</dbReference>
<evidence type="ECO:0000256" key="3">
    <source>
        <dbReference type="ARBA" id="ARBA00004637"/>
    </source>
</evidence>
<comment type="subcellular location">
    <subcellularLocation>
        <location evidence="3">Mitochondrion inner membrane</location>
        <topology evidence="3">Peripheral membrane protein</topology>
    </subcellularLocation>
    <subcellularLocation>
        <location evidence="2">Mitochondrion intermembrane space</location>
    </subcellularLocation>
</comment>
<dbReference type="InterPro" id="IPR019342">
    <property type="entry name" value="NADH_UbQ_OxRdtase_FeS-su5"/>
</dbReference>
<keyword evidence="11" id="KW-1015">Disulfide bond</keyword>
<keyword evidence="12" id="KW-0830">Ubiquinone</keyword>
<evidence type="ECO:0000256" key="10">
    <source>
        <dbReference type="ARBA" id="ARBA00023136"/>
    </source>
</evidence>
<name>A0A0P6DGR0_9CRUS</name>
<accession>A0A0P6DGR0</accession>
<comment type="function">
    <text evidence="1">Accessory subunit of the mitochondrial membrane respiratory chain NADH dehydrogenase (Complex I), that is believed not to be involved in catalysis. Complex I functions in the transfer of electrons from NADH to the respiratory chain. The immediate electron acceptor for the enzyme is believed to be ubiquinone.</text>
</comment>